<dbReference type="KEGG" id="rfs:C1I64_13840"/>
<dbReference type="Proteomes" id="UP000285317">
    <property type="component" value="Chromosome"/>
</dbReference>
<comment type="similarity">
    <text evidence="1">Belongs to the bacterial solute-binding protein 1 family.</text>
</comment>
<dbReference type="Pfam" id="PF01547">
    <property type="entry name" value="SBP_bac_1"/>
    <property type="match status" value="1"/>
</dbReference>
<keyword evidence="3 4" id="KW-0732">Signal</keyword>
<dbReference type="PROSITE" id="PS51318">
    <property type="entry name" value="TAT"/>
    <property type="match status" value="1"/>
</dbReference>
<organism evidence="5 6">
    <name type="scientific">Rathayibacter festucae DSM 15932</name>
    <dbReference type="NCBI Taxonomy" id="1328866"/>
    <lineage>
        <taxon>Bacteria</taxon>
        <taxon>Bacillati</taxon>
        <taxon>Actinomycetota</taxon>
        <taxon>Actinomycetes</taxon>
        <taxon>Micrococcales</taxon>
        <taxon>Microbacteriaceae</taxon>
        <taxon>Rathayibacter</taxon>
    </lineage>
</organism>
<dbReference type="PANTHER" id="PTHR43649">
    <property type="entry name" value="ARABINOSE-BINDING PROTEIN-RELATED"/>
    <property type="match status" value="1"/>
</dbReference>
<dbReference type="InterPro" id="IPR006061">
    <property type="entry name" value="SBP_1_CS"/>
</dbReference>
<evidence type="ECO:0000256" key="3">
    <source>
        <dbReference type="ARBA" id="ARBA00022729"/>
    </source>
</evidence>
<feature type="signal peptide" evidence="4">
    <location>
        <begin position="1"/>
        <end position="31"/>
    </location>
</feature>
<proteinExistence type="inferred from homology"/>
<dbReference type="AlphaFoldDB" id="A0A3T0T371"/>
<dbReference type="PROSITE" id="PS51257">
    <property type="entry name" value="PROKAR_LIPOPROTEIN"/>
    <property type="match status" value="1"/>
</dbReference>
<accession>A0A3T0T371</accession>
<evidence type="ECO:0000313" key="5">
    <source>
        <dbReference type="EMBL" id="AZZ53010.1"/>
    </source>
</evidence>
<dbReference type="EMBL" id="CP028137">
    <property type="protein sequence ID" value="AZZ53010.1"/>
    <property type="molecule type" value="Genomic_DNA"/>
</dbReference>
<dbReference type="InterPro" id="IPR006311">
    <property type="entry name" value="TAT_signal"/>
</dbReference>
<dbReference type="PROSITE" id="PS01037">
    <property type="entry name" value="SBP_BACTERIAL_1"/>
    <property type="match status" value="1"/>
</dbReference>
<dbReference type="InterPro" id="IPR006059">
    <property type="entry name" value="SBP"/>
</dbReference>
<evidence type="ECO:0000256" key="2">
    <source>
        <dbReference type="ARBA" id="ARBA00022448"/>
    </source>
</evidence>
<sequence length="434" mass="46090">MTPRHVPPPGALSRRLFLSAAASAASIAALASCASPGAESGVTTLDFFQFKAEAVEDFARIIAQFEAANPDIRVIANNVPDPDTALRTLLVKDKIPDVLTLNGSGYYADLAKAGVFHDFTGDELVERVNPAALEIIDALGSFNGEEINALAFANNADGILYNRTIFADNGIEVPTTWDELVAVCDTLVAAGVTPFYGALLDNWTGAPAFNALAGQLQPEGFFDAMRAEGADLGPDSPVSFSKDYALAMERLGQLFSYTQEGSFGRGYDDGNQAFAAGEAAMYPQGIWAINPVRTNNPDIDLGVFPYPVLDDPADTQVTSGVDVAVAIGRGTPKLEAARRFVAFLLDPAVVEPYVQSQAAFSPLVGAAPNSDPTLAELQPYFEQGRLIGFVDHQIPASIPLNPTLQAFLASGDADAALRTLDSEWRKVAARTTRK</sequence>
<dbReference type="InterPro" id="IPR050490">
    <property type="entry name" value="Bact_solute-bd_prot1"/>
</dbReference>
<dbReference type="PANTHER" id="PTHR43649:SF29">
    <property type="entry name" value="OSMOPROTECTIVE COMPOUNDS-BINDING PROTEIN GGTB"/>
    <property type="match status" value="1"/>
</dbReference>
<evidence type="ECO:0000313" key="6">
    <source>
        <dbReference type="Proteomes" id="UP000285317"/>
    </source>
</evidence>
<keyword evidence="2" id="KW-0813">Transport</keyword>
<dbReference type="GO" id="GO:0055085">
    <property type="term" value="P:transmembrane transport"/>
    <property type="evidence" value="ECO:0007669"/>
    <property type="project" value="InterPro"/>
</dbReference>
<evidence type="ECO:0000256" key="4">
    <source>
        <dbReference type="SAM" id="SignalP"/>
    </source>
</evidence>
<dbReference type="SUPFAM" id="SSF53850">
    <property type="entry name" value="Periplasmic binding protein-like II"/>
    <property type="match status" value="1"/>
</dbReference>
<feature type="chain" id="PRO_5039033502" evidence="4">
    <location>
        <begin position="32"/>
        <end position="434"/>
    </location>
</feature>
<evidence type="ECO:0000256" key="1">
    <source>
        <dbReference type="ARBA" id="ARBA00008520"/>
    </source>
</evidence>
<dbReference type="Gene3D" id="3.40.190.10">
    <property type="entry name" value="Periplasmic binding protein-like II"/>
    <property type="match status" value="2"/>
</dbReference>
<reference evidence="5 6" key="1">
    <citation type="submission" date="2018-03" db="EMBL/GenBank/DDBJ databases">
        <title>Bacteriophage NCPPB3778 and a type I-E CRISPR drive the evolution of the US Biological Select Agent, Rathayibacter toxicus.</title>
        <authorList>
            <person name="Davis E.W.II."/>
            <person name="Tabima J.F."/>
            <person name="Weisberg A.J."/>
            <person name="Dantas Lopes L."/>
            <person name="Wiseman M.S."/>
            <person name="Wiseman M.S."/>
            <person name="Pupko T."/>
            <person name="Belcher M.S."/>
            <person name="Sechler A.J."/>
            <person name="Tancos M.A."/>
            <person name="Schroeder B.K."/>
            <person name="Murray T.D."/>
            <person name="Luster D.G."/>
            <person name="Schneider W.L."/>
            <person name="Rogers E."/>
            <person name="Andreote F.D."/>
            <person name="Grunwald N.J."/>
            <person name="Putnam M.L."/>
            <person name="Chang J.H."/>
        </authorList>
    </citation>
    <scope>NUCLEOTIDE SEQUENCE [LARGE SCALE GENOMIC DNA]</scope>
    <source>
        <strain evidence="5 6">DSM 15932</strain>
    </source>
</reference>
<protein>
    <submittedName>
        <fullName evidence="5">Sugar ABC transporter substrate-binding protein</fullName>
    </submittedName>
</protein>
<dbReference type="RefSeq" id="WP_127887581.1">
    <property type="nucleotide sequence ID" value="NZ_CP028137.1"/>
</dbReference>
<name>A0A3T0T371_9MICO</name>
<gene>
    <name evidence="5" type="ORF">C1I64_13840</name>
</gene>